<feature type="domain" description="Carbohydrate kinase PfkB" evidence="3">
    <location>
        <begin position="4"/>
        <end position="294"/>
    </location>
</feature>
<proteinExistence type="predicted"/>
<evidence type="ECO:0000256" key="1">
    <source>
        <dbReference type="ARBA" id="ARBA00022679"/>
    </source>
</evidence>
<evidence type="ECO:0000313" key="4">
    <source>
        <dbReference type="EMBL" id="CAB4570918.1"/>
    </source>
</evidence>
<dbReference type="Pfam" id="PF00294">
    <property type="entry name" value="PfkB"/>
    <property type="match status" value="1"/>
</dbReference>
<organism evidence="4">
    <name type="scientific">freshwater metagenome</name>
    <dbReference type="NCBI Taxonomy" id="449393"/>
    <lineage>
        <taxon>unclassified sequences</taxon>
        <taxon>metagenomes</taxon>
        <taxon>ecological metagenomes</taxon>
    </lineage>
</organism>
<dbReference type="InterPro" id="IPR011611">
    <property type="entry name" value="PfkB_dom"/>
</dbReference>
<dbReference type="AlphaFoldDB" id="A0A6J6ECF0"/>
<dbReference type="GO" id="GO:0005829">
    <property type="term" value="C:cytosol"/>
    <property type="evidence" value="ECO:0007669"/>
    <property type="project" value="TreeGrafter"/>
</dbReference>
<evidence type="ECO:0000259" key="3">
    <source>
        <dbReference type="Pfam" id="PF00294"/>
    </source>
</evidence>
<dbReference type="InterPro" id="IPR029056">
    <property type="entry name" value="Ribokinase-like"/>
</dbReference>
<gene>
    <name evidence="4" type="ORF">UFOPK1740_00228</name>
</gene>
<keyword evidence="2" id="KW-0418">Kinase</keyword>
<dbReference type="SUPFAM" id="SSF53613">
    <property type="entry name" value="Ribokinase-like"/>
    <property type="match status" value="1"/>
</dbReference>
<protein>
    <submittedName>
        <fullName evidence="4">Unannotated protein</fullName>
    </submittedName>
</protein>
<name>A0A6J6ECF0_9ZZZZ</name>
<evidence type="ECO:0000256" key="2">
    <source>
        <dbReference type="ARBA" id="ARBA00022777"/>
    </source>
</evidence>
<dbReference type="EMBL" id="CAEZTU010000006">
    <property type="protein sequence ID" value="CAB4570918.1"/>
    <property type="molecule type" value="Genomic_DNA"/>
</dbReference>
<keyword evidence="1" id="KW-0808">Transferase</keyword>
<dbReference type="PANTHER" id="PTHR10584">
    <property type="entry name" value="SUGAR KINASE"/>
    <property type="match status" value="1"/>
</dbReference>
<dbReference type="Gene3D" id="3.40.1190.20">
    <property type="match status" value="1"/>
</dbReference>
<sequence>MKTVVSMGVHILDVLGRHVSEIPPGQNIALIDEIRITAAGTAAGTSVDMAKLGCKVIAVGAAGDDEMGNVLLGIMNRYGIDTSHMKRKKGVQTSGTMLPIRPNGERPALHVMGTNATFCFEDVPQDVVKNADFVHIGGFYLMPKFDGEDTVKTLKVAREGKAITTMDILGVKQDNMAEKILPSMPYLDFFMPNLEEAQMITGLTDLDELCDFFLNAGAKHVVLKMGARGSLIKNKEGMRLRIPAYKVDVVDTTGCGDAWTGGFIAGLSRGMSFEEAAKLGSACGSLVATGLGSDAGIIDLDSTLEFSKTNPTLPLGD</sequence>
<reference evidence="4" key="1">
    <citation type="submission" date="2020-05" db="EMBL/GenBank/DDBJ databases">
        <authorList>
            <person name="Chiriac C."/>
            <person name="Salcher M."/>
            <person name="Ghai R."/>
            <person name="Kavagutti S V."/>
        </authorList>
    </citation>
    <scope>NUCLEOTIDE SEQUENCE</scope>
</reference>
<dbReference type="CDD" id="cd01166">
    <property type="entry name" value="KdgK"/>
    <property type="match status" value="1"/>
</dbReference>
<dbReference type="PANTHER" id="PTHR10584:SF166">
    <property type="entry name" value="RIBOKINASE"/>
    <property type="match status" value="1"/>
</dbReference>
<accession>A0A6J6ECF0</accession>
<dbReference type="GO" id="GO:0016301">
    <property type="term" value="F:kinase activity"/>
    <property type="evidence" value="ECO:0007669"/>
    <property type="project" value="UniProtKB-KW"/>
</dbReference>